<dbReference type="EnsemblMetazoa" id="BGLB033706-RB">
    <property type="protein sequence ID" value="BGLB033706-PB"/>
    <property type="gene ID" value="BGLB033706"/>
</dbReference>
<gene>
    <name evidence="9" type="primary">106052780</name>
</gene>
<dbReference type="NCBIfam" id="TIGR00861">
    <property type="entry name" value="MIP"/>
    <property type="match status" value="1"/>
</dbReference>
<feature type="transmembrane region" description="Helical" evidence="8">
    <location>
        <begin position="229"/>
        <end position="249"/>
    </location>
</feature>
<dbReference type="FunFam" id="1.20.1080.10:FF:000019">
    <property type="entry name" value="AQuaPorin or aquaglyceroporin related"/>
    <property type="match status" value="1"/>
</dbReference>
<dbReference type="STRING" id="6526.A0A2C9LQ88"/>
<accession>A0A2C9LQ88</accession>
<evidence type="ECO:0000313" key="10">
    <source>
        <dbReference type="Proteomes" id="UP000076420"/>
    </source>
</evidence>
<dbReference type="Pfam" id="PF00230">
    <property type="entry name" value="MIP"/>
    <property type="match status" value="1"/>
</dbReference>
<dbReference type="GO" id="GO:0005886">
    <property type="term" value="C:plasma membrane"/>
    <property type="evidence" value="ECO:0007669"/>
    <property type="project" value="TreeGrafter"/>
</dbReference>
<dbReference type="Proteomes" id="UP000076420">
    <property type="component" value="Unassembled WGS sequence"/>
</dbReference>
<comment type="similarity">
    <text evidence="2 7">Belongs to the MIP/aquaporin (TC 1.A.8) family.</text>
</comment>
<dbReference type="InterPro" id="IPR022357">
    <property type="entry name" value="MIP_CS"/>
</dbReference>
<dbReference type="PROSITE" id="PS00221">
    <property type="entry name" value="MIP"/>
    <property type="match status" value="1"/>
</dbReference>
<evidence type="ECO:0000256" key="2">
    <source>
        <dbReference type="ARBA" id="ARBA00006175"/>
    </source>
</evidence>
<dbReference type="VEuPathDB" id="VectorBase:BGLB033706"/>
<feature type="transmembrane region" description="Helical" evidence="8">
    <location>
        <begin position="38"/>
        <end position="57"/>
    </location>
</feature>
<reference evidence="9" key="1">
    <citation type="submission" date="2020-05" db="UniProtKB">
        <authorList>
            <consortium name="EnsemblMetazoa"/>
        </authorList>
    </citation>
    <scope>IDENTIFICATION</scope>
    <source>
        <strain evidence="9">BB02</strain>
    </source>
</reference>
<dbReference type="GO" id="GO:0015250">
    <property type="term" value="F:water channel activity"/>
    <property type="evidence" value="ECO:0007669"/>
    <property type="project" value="TreeGrafter"/>
</dbReference>
<evidence type="ECO:0000256" key="7">
    <source>
        <dbReference type="RuleBase" id="RU000477"/>
    </source>
</evidence>
<sequence length="262" mass="27370">MSVPMLKMSEKDQLLPVNRSDSIVRSFPDILEEYIRPCFAEFLGVTLFVFIGCTSVYNTGGNIVGIAFAHGLSIALLIIATGSISGGHLNPAVTLGILISGAITPFKAILYVVAQVLGGILGAGISRGVLGDELYKNISGGAHDLPAHVSVGEGVLCEVMLTAMLVTVILSSAVDPKTKNVLAPLGIGFTVVADILAGGGITGASMNPARSFGPAIVVSYAKNVWTNHWIYWVAPSVGASFAAVCYRLVLASPENRFIKPQN</sequence>
<dbReference type="RefSeq" id="XP_013063681.2">
    <property type="nucleotide sequence ID" value="XM_013208227.2"/>
</dbReference>
<evidence type="ECO:0008006" key="11">
    <source>
        <dbReference type="Google" id="ProtNLM"/>
    </source>
</evidence>
<keyword evidence="4 7" id="KW-0812">Transmembrane</keyword>
<dbReference type="InterPro" id="IPR000425">
    <property type="entry name" value="MIP"/>
</dbReference>
<evidence type="ECO:0000313" key="9">
    <source>
        <dbReference type="EnsemblMetazoa" id="BGLB033706-PB"/>
    </source>
</evidence>
<evidence type="ECO:0000256" key="4">
    <source>
        <dbReference type="ARBA" id="ARBA00022692"/>
    </source>
</evidence>
<protein>
    <recommendedName>
        <fullName evidence="11">Aquaporin</fullName>
    </recommendedName>
</protein>
<dbReference type="SUPFAM" id="SSF81338">
    <property type="entry name" value="Aquaporin-like"/>
    <property type="match status" value="1"/>
</dbReference>
<feature type="transmembrane region" description="Helical" evidence="8">
    <location>
        <begin position="108"/>
        <end position="130"/>
    </location>
</feature>
<keyword evidence="5 8" id="KW-1133">Transmembrane helix</keyword>
<keyword evidence="3 7" id="KW-0813">Transport</keyword>
<dbReference type="PANTHER" id="PTHR19139">
    <property type="entry name" value="AQUAPORIN TRANSPORTER"/>
    <property type="match status" value="1"/>
</dbReference>
<dbReference type="CDD" id="cd00333">
    <property type="entry name" value="MIP"/>
    <property type="match status" value="1"/>
</dbReference>
<evidence type="ECO:0000256" key="5">
    <source>
        <dbReference type="ARBA" id="ARBA00022989"/>
    </source>
</evidence>
<proteinExistence type="inferred from homology"/>
<evidence type="ECO:0000256" key="3">
    <source>
        <dbReference type="ARBA" id="ARBA00022448"/>
    </source>
</evidence>
<feature type="transmembrane region" description="Helical" evidence="8">
    <location>
        <begin position="150"/>
        <end position="170"/>
    </location>
</feature>
<dbReference type="KEGG" id="bgt:106052780"/>
<evidence type="ECO:0000256" key="6">
    <source>
        <dbReference type="ARBA" id="ARBA00023136"/>
    </source>
</evidence>
<dbReference type="PRINTS" id="PR00783">
    <property type="entry name" value="MINTRINSICP"/>
</dbReference>
<feature type="transmembrane region" description="Helical" evidence="8">
    <location>
        <begin position="63"/>
        <end position="87"/>
    </location>
</feature>
<dbReference type="InterPro" id="IPR034294">
    <property type="entry name" value="Aquaporin_transptr"/>
</dbReference>
<name>A0A2C9LQ88_BIOGL</name>
<evidence type="ECO:0000256" key="1">
    <source>
        <dbReference type="ARBA" id="ARBA00004141"/>
    </source>
</evidence>
<dbReference type="Gene3D" id="1.20.1080.10">
    <property type="entry name" value="Glycerol uptake facilitator protein"/>
    <property type="match status" value="1"/>
</dbReference>
<dbReference type="InterPro" id="IPR023271">
    <property type="entry name" value="Aquaporin-like"/>
</dbReference>
<organism evidence="9 10">
    <name type="scientific">Biomphalaria glabrata</name>
    <name type="common">Bloodfluke planorb</name>
    <name type="synonym">Freshwater snail</name>
    <dbReference type="NCBI Taxonomy" id="6526"/>
    <lineage>
        <taxon>Eukaryota</taxon>
        <taxon>Metazoa</taxon>
        <taxon>Spiralia</taxon>
        <taxon>Lophotrochozoa</taxon>
        <taxon>Mollusca</taxon>
        <taxon>Gastropoda</taxon>
        <taxon>Heterobranchia</taxon>
        <taxon>Euthyneura</taxon>
        <taxon>Panpulmonata</taxon>
        <taxon>Hygrophila</taxon>
        <taxon>Lymnaeoidea</taxon>
        <taxon>Planorbidae</taxon>
        <taxon>Biomphalaria</taxon>
    </lineage>
</organism>
<dbReference type="VEuPathDB" id="VectorBase:BGLAX_027779"/>
<evidence type="ECO:0000256" key="8">
    <source>
        <dbReference type="SAM" id="Phobius"/>
    </source>
</evidence>
<dbReference type="OrthoDB" id="3222at2759"/>
<dbReference type="AlphaFoldDB" id="A0A2C9LQ88"/>
<comment type="subcellular location">
    <subcellularLocation>
        <location evidence="1">Membrane</location>
        <topology evidence="1">Multi-pass membrane protein</topology>
    </subcellularLocation>
</comment>
<keyword evidence="6 8" id="KW-0472">Membrane</keyword>
<dbReference type="PANTHER" id="PTHR19139:SF284">
    <property type="entry name" value="AQUAPORIN"/>
    <property type="match status" value="1"/>
</dbReference>
<feature type="transmembrane region" description="Helical" evidence="8">
    <location>
        <begin position="182"/>
        <end position="204"/>
    </location>
</feature>